<dbReference type="PANTHER" id="PTHR20905:SF1">
    <property type="entry name" value="AT07410P-RELATED"/>
    <property type="match status" value="1"/>
</dbReference>
<comment type="caution">
    <text evidence="2">The sequence shown here is derived from an EMBL/GenBank/DDBJ whole genome shotgun (WGS) entry which is preliminary data.</text>
</comment>
<dbReference type="InterPro" id="IPR016181">
    <property type="entry name" value="Acyl_CoA_acyltransferase"/>
</dbReference>
<gene>
    <name evidence="2" type="ORF">HZH66_008256</name>
</gene>
<evidence type="ECO:0000259" key="1">
    <source>
        <dbReference type="Pfam" id="PF00583"/>
    </source>
</evidence>
<keyword evidence="3" id="KW-1185">Reference proteome</keyword>
<evidence type="ECO:0000313" key="2">
    <source>
        <dbReference type="EMBL" id="KAF7395082.1"/>
    </source>
</evidence>
<dbReference type="Gene3D" id="3.40.630.30">
    <property type="match status" value="1"/>
</dbReference>
<dbReference type="PANTHER" id="PTHR20905">
    <property type="entry name" value="N-ACETYLTRANSFERASE-RELATED"/>
    <property type="match status" value="1"/>
</dbReference>
<organism evidence="2 3">
    <name type="scientific">Vespula vulgaris</name>
    <name type="common">Yellow jacket</name>
    <name type="synonym">Wasp</name>
    <dbReference type="NCBI Taxonomy" id="7454"/>
    <lineage>
        <taxon>Eukaryota</taxon>
        <taxon>Metazoa</taxon>
        <taxon>Ecdysozoa</taxon>
        <taxon>Arthropoda</taxon>
        <taxon>Hexapoda</taxon>
        <taxon>Insecta</taxon>
        <taxon>Pterygota</taxon>
        <taxon>Neoptera</taxon>
        <taxon>Endopterygota</taxon>
        <taxon>Hymenoptera</taxon>
        <taxon>Apocrita</taxon>
        <taxon>Aculeata</taxon>
        <taxon>Vespoidea</taxon>
        <taxon>Vespidae</taxon>
        <taxon>Vespinae</taxon>
        <taxon>Vespula</taxon>
    </lineage>
</organism>
<dbReference type="Proteomes" id="UP000614350">
    <property type="component" value="Unassembled WGS sequence"/>
</dbReference>
<reference evidence="2" key="1">
    <citation type="journal article" date="2020" name="G3 (Bethesda)">
        <title>High-Quality Assemblies for Three Invasive Social Wasps from the &lt;i&gt;Vespula&lt;/i&gt; Genus.</title>
        <authorList>
            <person name="Harrop T.W.R."/>
            <person name="Guhlin J."/>
            <person name="McLaughlin G.M."/>
            <person name="Permina E."/>
            <person name="Stockwell P."/>
            <person name="Gilligan J."/>
            <person name="Le Lec M.F."/>
            <person name="Gruber M.A.M."/>
            <person name="Quinn O."/>
            <person name="Lovegrove M."/>
            <person name="Duncan E.J."/>
            <person name="Remnant E.J."/>
            <person name="Van Eeckhoven J."/>
            <person name="Graham B."/>
            <person name="Knapp R.A."/>
            <person name="Langford K.W."/>
            <person name="Kronenberg Z."/>
            <person name="Press M.O."/>
            <person name="Eacker S.M."/>
            <person name="Wilson-Rankin E.E."/>
            <person name="Purcell J."/>
            <person name="Lester P.J."/>
            <person name="Dearden P.K."/>
        </authorList>
    </citation>
    <scope>NUCLEOTIDE SEQUENCE</scope>
    <source>
        <strain evidence="2">Marl-1</strain>
    </source>
</reference>
<evidence type="ECO:0000313" key="3">
    <source>
        <dbReference type="Proteomes" id="UP000614350"/>
    </source>
</evidence>
<protein>
    <recommendedName>
        <fullName evidence="1">N-acetyltransferase domain-containing protein</fullName>
    </recommendedName>
</protein>
<dbReference type="CDD" id="cd04301">
    <property type="entry name" value="NAT_SF"/>
    <property type="match status" value="1"/>
</dbReference>
<sequence length="326" mass="38160">MVSLLSRLIANTKTFQDVKLFRSIEKLRYLQSRFNASEKDTACICPPTYITRLAMPVDYDNVINFMCQTYFKEEPSIVNIGLCSVSPTPSMVKIIRENLRNGMTIIAENPFHCIIGAVINICSCPWEPKKLMEYARCCEEEGLVRDLIEFYAYESRKPDVWNRYCVHKVFECNYVAVDPEYRGMGIAKKLIEESWYLARDCSYRLFRIDCSNRYTARIAEGFGWTKICTIPYCRYVKNDEMVFQHIQEPHTEIEVYIDRVNFLKAYHLPYRNCYNFRKEAQEVLEEEVRESVNSENTNSLGTFLRMLPFHVVLRSQPDCCIPAADG</sequence>
<feature type="domain" description="N-acetyltransferase" evidence="1">
    <location>
        <begin position="167"/>
        <end position="212"/>
    </location>
</feature>
<dbReference type="AlphaFoldDB" id="A0A834JWQ1"/>
<dbReference type="EMBL" id="JACSEA010000008">
    <property type="protein sequence ID" value="KAF7395082.1"/>
    <property type="molecule type" value="Genomic_DNA"/>
</dbReference>
<dbReference type="SUPFAM" id="SSF55729">
    <property type="entry name" value="Acyl-CoA N-acyltransferases (Nat)"/>
    <property type="match status" value="1"/>
</dbReference>
<dbReference type="Pfam" id="PF00583">
    <property type="entry name" value="Acetyltransf_1"/>
    <property type="match status" value="1"/>
</dbReference>
<proteinExistence type="predicted"/>
<accession>A0A834JWQ1</accession>
<dbReference type="GO" id="GO:0008080">
    <property type="term" value="F:N-acetyltransferase activity"/>
    <property type="evidence" value="ECO:0007669"/>
    <property type="project" value="TreeGrafter"/>
</dbReference>
<dbReference type="InterPro" id="IPR000182">
    <property type="entry name" value="GNAT_dom"/>
</dbReference>
<name>A0A834JWQ1_VESVU</name>